<reference evidence="2 3" key="1">
    <citation type="submission" date="2019-03" db="EMBL/GenBank/DDBJ databases">
        <title>Genomic Encyclopedia of Type Strains, Phase III (KMG-III): the genomes of soil and plant-associated and newly described type strains.</title>
        <authorList>
            <person name="Whitman W."/>
        </authorList>
    </citation>
    <scope>NUCLEOTIDE SEQUENCE [LARGE SCALE GENOMIC DNA]</scope>
    <source>
        <strain evidence="2 3">VKM Ac-2527</strain>
    </source>
</reference>
<keyword evidence="1" id="KW-1133">Transmembrane helix</keyword>
<proteinExistence type="predicted"/>
<feature type="transmembrane region" description="Helical" evidence="1">
    <location>
        <begin position="50"/>
        <end position="71"/>
    </location>
</feature>
<organism evidence="2 3">
    <name type="scientific">Kribbella caucasensis</name>
    <dbReference type="NCBI Taxonomy" id="2512215"/>
    <lineage>
        <taxon>Bacteria</taxon>
        <taxon>Bacillati</taxon>
        <taxon>Actinomycetota</taxon>
        <taxon>Actinomycetes</taxon>
        <taxon>Propionibacteriales</taxon>
        <taxon>Kribbellaceae</taxon>
        <taxon>Kribbella</taxon>
    </lineage>
</organism>
<gene>
    <name evidence="2" type="ORF">EV643_110274</name>
</gene>
<evidence type="ECO:0000313" key="3">
    <source>
        <dbReference type="Proteomes" id="UP000295388"/>
    </source>
</evidence>
<keyword evidence="3" id="KW-1185">Reference proteome</keyword>
<keyword evidence="1" id="KW-0812">Transmembrane</keyword>
<evidence type="ECO:0000256" key="1">
    <source>
        <dbReference type="SAM" id="Phobius"/>
    </source>
</evidence>
<keyword evidence="1" id="KW-0472">Membrane</keyword>
<sequence length="132" mass="13765">MATYRRSPQGDVGLQALIDDSPAPRARMSTAAETTLICGLGSALTATFSILFGVTLVLGTLAVLTGLVGLITTHRPDVAGSALNVLGFCLGLLAIAVVGIRYLGIDTAIGDPLVPWLAEQLHHWNAKLPQPH</sequence>
<dbReference type="OrthoDB" id="3788584at2"/>
<dbReference type="EMBL" id="SNWQ01000010">
    <property type="protein sequence ID" value="TDO46891.1"/>
    <property type="molecule type" value="Genomic_DNA"/>
</dbReference>
<dbReference type="RefSeq" id="WP_133802019.1">
    <property type="nucleotide sequence ID" value="NZ_SNWQ01000010.1"/>
</dbReference>
<feature type="transmembrane region" description="Helical" evidence="1">
    <location>
        <begin position="83"/>
        <end position="103"/>
    </location>
</feature>
<comment type="caution">
    <text evidence="2">The sequence shown here is derived from an EMBL/GenBank/DDBJ whole genome shotgun (WGS) entry which is preliminary data.</text>
</comment>
<name>A0A4R6KAM7_9ACTN</name>
<accession>A0A4R6KAM7</accession>
<evidence type="ECO:0000313" key="2">
    <source>
        <dbReference type="EMBL" id="TDO46891.1"/>
    </source>
</evidence>
<dbReference type="Proteomes" id="UP000295388">
    <property type="component" value="Unassembled WGS sequence"/>
</dbReference>
<protein>
    <recommendedName>
        <fullName evidence="4">DUF4190 domain-containing protein</fullName>
    </recommendedName>
</protein>
<evidence type="ECO:0008006" key="4">
    <source>
        <dbReference type="Google" id="ProtNLM"/>
    </source>
</evidence>
<dbReference type="AlphaFoldDB" id="A0A4R6KAM7"/>